<dbReference type="Proteomes" id="UP000244066">
    <property type="component" value="Unassembled WGS sequence"/>
</dbReference>
<sequence>MKKKRNPNKYKVTIGLLLPDLRVAYAIASEARRRGVEVLSVSSPSDLPLSTKVIITTRKLAPKLPIPALFVEDAPSYKAIIDRAYEVAFGKDSVRFVTVSIDPGEKRIGCAFFAEDILLRTSIYSNVRALLDDVDDFFRAHQECRKYIIIGEGPGDFFYTLKGSIYERFLGLGQVEIMTVSEDSSNQKNVFIHARSSDENAALMLFIKARGKLMLSDG</sequence>
<reference evidence="1 2" key="1">
    <citation type="submission" date="2017-04" db="EMBL/GenBank/DDBJ databases">
        <title>Draft Aigarchaeota genome from a New Zealand hot spring.</title>
        <authorList>
            <person name="Reysenbach A.-L."/>
            <person name="Donaho J.A."/>
            <person name="Gerhart J."/>
            <person name="Kelley J.F."/>
            <person name="Kouba K."/>
            <person name="Podar M."/>
            <person name="Stott M."/>
        </authorList>
    </citation>
    <scope>NUCLEOTIDE SEQUENCE [LARGE SCALE GENOMIC DNA]</scope>
    <source>
        <strain evidence="1">NZ13_MG1</strain>
    </source>
</reference>
<protein>
    <submittedName>
        <fullName evidence="1">Uncharacterized protein</fullName>
    </submittedName>
</protein>
<dbReference type="AlphaFoldDB" id="A0A2R7Y1W9"/>
<accession>A0A2R7Y1W9</accession>
<evidence type="ECO:0000313" key="1">
    <source>
        <dbReference type="EMBL" id="PUA31347.1"/>
    </source>
</evidence>
<gene>
    <name evidence="1" type="ORF">B9J98_06650</name>
</gene>
<evidence type="ECO:0000313" key="2">
    <source>
        <dbReference type="Proteomes" id="UP000244066"/>
    </source>
</evidence>
<comment type="caution">
    <text evidence="1">The sequence shown here is derived from an EMBL/GenBank/DDBJ whole genome shotgun (WGS) entry which is preliminary data.</text>
</comment>
<dbReference type="EMBL" id="NDWU01000019">
    <property type="protein sequence ID" value="PUA31347.1"/>
    <property type="molecule type" value="Genomic_DNA"/>
</dbReference>
<name>A0A2R7Y1W9_9ARCH</name>
<proteinExistence type="predicted"/>
<organism evidence="1 2">
    <name type="scientific">Candidatus Terraquivivens tikiterensis</name>
    <dbReference type="NCBI Taxonomy" id="1980982"/>
    <lineage>
        <taxon>Archaea</taxon>
        <taxon>Nitrososphaerota</taxon>
        <taxon>Candidatus Wolframiiraptoraceae</taxon>
        <taxon>Candidatus Terraquivivens</taxon>
    </lineage>
</organism>